<dbReference type="Gene3D" id="3.80.10.10">
    <property type="entry name" value="Ribonuclease Inhibitor"/>
    <property type="match status" value="1"/>
</dbReference>
<evidence type="ECO:0000259" key="2">
    <source>
        <dbReference type="Pfam" id="PF08387"/>
    </source>
</evidence>
<evidence type="ECO:0000259" key="3">
    <source>
        <dbReference type="Pfam" id="PF24758"/>
    </source>
</evidence>
<name>A0ABC9E5E3_9POAL</name>
<proteinExistence type="predicted"/>
<dbReference type="Proteomes" id="UP001497457">
    <property type="component" value="Chromosome 36b"/>
</dbReference>
<evidence type="ECO:0000256" key="1">
    <source>
        <dbReference type="SAM" id="MobiDB-lite"/>
    </source>
</evidence>
<dbReference type="InterPro" id="IPR055411">
    <property type="entry name" value="LRR_FXL15/At3g58940/PEG3-like"/>
</dbReference>
<keyword evidence="5" id="KW-1185">Reference proteome</keyword>
<dbReference type="AlphaFoldDB" id="A0ABC9E5E3"/>
<organism evidence="4 5">
    <name type="scientific">Urochloa decumbens</name>
    <dbReference type="NCBI Taxonomy" id="240449"/>
    <lineage>
        <taxon>Eukaryota</taxon>
        <taxon>Viridiplantae</taxon>
        <taxon>Streptophyta</taxon>
        <taxon>Embryophyta</taxon>
        <taxon>Tracheophyta</taxon>
        <taxon>Spermatophyta</taxon>
        <taxon>Magnoliopsida</taxon>
        <taxon>Liliopsida</taxon>
        <taxon>Poales</taxon>
        <taxon>Poaceae</taxon>
        <taxon>PACMAD clade</taxon>
        <taxon>Panicoideae</taxon>
        <taxon>Panicodae</taxon>
        <taxon>Paniceae</taxon>
        <taxon>Melinidinae</taxon>
        <taxon>Urochloa</taxon>
    </lineage>
</organism>
<dbReference type="PANTHER" id="PTHR32141">
    <property type="match status" value="1"/>
</dbReference>
<reference evidence="4" key="1">
    <citation type="submission" date="2024-10" db="EMBL/GenBank/DDBJ databases">
        <authorList>
            <person name="Ryan C."/>
        </authorList>
    </citation>
    <scope>NUCLEOTIDE SEQUENCE [LARGE SCALE GENOMIC DNA]</scope>
</reference>
<evidence type="ECO:0000313" key="5">
    <source>
        <dbReference type="Proteomes" id="UP001497457"/>
    </source>
</evidence>
<dbReference type="Pfam" id="PF08387">
    <property type="entry name" value="FBD"/>
    <property type="match status" value="1"/>
</dbReference>
<gene>
    <name evidence="4" type="ORF">URODEC1_LOCUS92600</name>
</gene>
<dbReference type="InterPro" id="IPR055302">
    <property type="entry name" value="F-box_dom-containing"/>
</dbReference>
<sequence>MVMEMEAADPPAKKRRTEAPHVRQESGTILTASPQEMHLPSAPAGTNGPPHLGPTSEPPEESHGQEPLPGAAARGEEGEDAGGVDYISRLPDAILGEIISLLPTKAGARTQILASRWRRLWLSAPLNLDLSDARVYGVALSSLISRILNEHPGPARCFSIPLRPGDSDWCPETVDAWLRSPALDNLQDLELAIKMYHHGCPLPASAFRSSATLHVVTIRGCRIEDGMVETLCFPRLRKLALVEVEISGGSLNSIIAGCPVVECLLLKTIRFSYDFLLRDVSLRINSPSLISFGFGLYLRELIIEDAPSLKRLLPLSSHTHFIDHVSVISAPNLEIVGIIYESKYSKLTFGDTVIQGLHVLNCTTGLSSIKSLAIANDKLDLELVINLMQCFPHLENLYIKMSNKSWGKNLWRRKYHNGHIKYLNIRLKTIVLRNYRGIKSQASFATFFILNAKMLQVMRFEGGSYKDDDAEFIARQHRLLQLEKRASRGAQFEFSTIICHCDDQAHIKHVHDLSKSDDPFKCTC</sequence>
<evidence type="ECO:0000313" key="4">
    <source>
        <dbReference type="EMBL" id="CAL5052242.1"/>
    </source>
</evidence>
<dbReference type="InterPro" id="IPR006566">
    <property type="entry name" value="FBD"/>
</dbReference>
<dbReference type="InterPro" id="IPR036047">
    <property type="entry name" value="F-box-like_dom_sf"/>
</dbReference>
<evidence type="ECO:0008006" key="6">
    <source>
        <dbReference type="Google" id="ProtNLM"/>
    </source>
</evidence>
<protein>
    <recommendedName>
        <fullName evidence="6">FBD domain-containing protein</fullName>
    </recommendedName>
</protein>
<dbReference type="SUPFAM" id="SSF81383">
    <property type="entry name" value="F-box domain"/>
    <property type="match status" value="1"/>
</dbReference>
<dbReference type="PANTHER" id="PTHR32141:SF179">
    <property type="entry name" value="F-BOX DOMAIN-CONTAINING PROTEIN"/>
    <property type="match status" value="1"/>
</dbReference>
<dbReference type="EMBL" id="OZ075146">
    <property type="protein sequence ID" value="CAL5052242.1"/>
    <property type="molecule type" value="Genomic_DNA"/>
</dbReference>
<dbReference type="SUPFAM" id="SSF52047">
    <property type="entry name" value="RNI-like"/>
    <property type="match status" value="1"/>
</dbReference>
<accession>A0ABC9E5E3</accession>
<feature type="region of interest" description="Disordered" evidence="1">
    <location>
        <begin position="1"/>
        <end position="84"/>
    </location>
</feature>
<dbReference type="InterPro" id="IPR032675">
    <property type="entry name" value="LRR_dom_sf"/>
</dbReference>
<feature type="compositionally biased region" description="Polar residues" evidence="1">
    <location>
        <begin position="25"/>
        <end position="34"/>
    </location>
</feature>
<dbReference type="Pfam" id="PF24758">
    <property type="entry name" value="LRR_At5g56370"/>
    <property type="match status" value="1"/>
</dbReference>
<feature type="domain" description="F-box/LRR-repeat protein 15/At3g58940/PEG3-like LRR" evidence="3">
    <location>
        <begin position="174"/>
        <end position="399"/>
    </location>
</feature>
<feature type="domain" description="FBD" evidence="2">
    <location>
        <begin position="421"/>
        <end position="459"/>
    </location>
</feature>